<feature type="compositionally biased region" description="Basic and acidic residues" evidence="4">
    <location>
        <begin position="748"/>
        <end position="762"/>
    </location>
</feature>
<feature type="region of interest" description="Disordered" evidence="4">
    <location>
        <begin position="696"/>
        <end position="800"/>
    </location>
</feature>
<dbReference type="SMART" id="SM01014">
    <property type="entry name" value="ARID"/>
    <property type="match status" value="1"/>
</dbReference>
<feature type="region of interest" description="Disordered" evidence="4">
    <location>
        <begin position="174"/>
        <end position="241"/>
    </location>
</feature>
<feature type="region of interest" description="Disordered" evidence="4">
    <location>
        <begin position="882"/>
        <end position="925"/>
    </location>
</feature>
<organism evidence="6 7">
    <name type="scientific">Goodea atripinnis</name>
    <dbReference type="NCBI Taxonomy" id="208336"/>
    <lineage>
        <taxon>Eukaryota</taxon>
        <taxon>Metazoa</taxon>
        <taxon>Chordata</taxon>
        <taxon>Craniata</taxon>
        <taxon>Vertebrata</taxon>
        <taxon>Euteleostomi</taxon>
        <taxon>Actinopterygii</taxon>
        <taxon>Neopterygii</taxon>
        <taxon>Teleostei</taxon>
        <taxon>Neoteleostei</taxon>
        <taxon>Acanthomorphata</taxon>
        <taxon>Ovalentaria</taxon>
        <taxon>Atherinomorphae</taxon>
        <taxon>Cyprinodontiformes</taxon>
        <taxon>Goodeidae</taxon>
        <taxon>Goodea</taxon>
    </lineage>
</organism>
<evidence type="ECO:0000313" key="6">
    <source>
        <dbReference type="EMBL" id="MEQ2171747.1"/>
    </source>
</evidence>
<feature type="compositionally biased region" description="Acidic residues" evidence="4">
    <location>
        <begin position="709"/>
        <end position="734"/>
    </location>
</feature>
<name>A0ABV0NNI7_9TELE</name>
<keyword evidence="7" id="KW-1185">Reference proteome</keyword>
<gene>
    <name evidence="6" type="ORF">GOODEAATRI_013939</name>
</gene>
<keyword evidence="3" id="KW-0539">Nucleus</keyword>
<dbReference type="Pfam" id="PF01388">
    <property type="entry name" value="ARID"/>
    <property type="match status" value="1"/>
</dbReference>
<evidence type="ECO:0000256" key="1">
    <source>
        <dbReference type="ARBA" id="ARBA00004123"/>
    </source>
</evidence>
<keyword evidence="2" id="KW-0597">Phosphoprotein</keyword>
<dbReference type="Pfam" id="PF12031">
    <property type="entry name" value="BAF250_C"/>
    <property type="match status" value="1"/>
</dbReference>
<evidence type="ECO:0000256" key="4">
    <source>
        <dbReference type="SAM" id="MobiDB-lite"/>
    </source>
</evidence>
<evidence type="ECO:0000256" key="2">
    <source>
        <dbReference type="ARBA" id="ARBA00022553"/>
    </source>
</evidence>
<dbReference type="PROSITE" id="PS51011">
    <property type="entry name" value="ARID"/>
    <property type="match status" value="1"/>
</dbReference>
<dbReference type="InterPro" id="IPR011989">
    <property type="entry name" value="ARM-like"/>
</dbReference>
<feature type="compositionally biased region" description="Basic and acidic residues" evidence="4">
    <location>
        <begin position="183"/>
        <end position="192"/>
    </location>
</feature>
<dbReference type="EMBL" id="JAHRIO010040939">
    <property type="protein sequence ID" value="MEQ2171747.1"/>
    <property type="molecule type" value="Genomic_DNA"/>
</dbReference>
<evidence type="ECO:0000256" key="3">
    <source>
        <dbReference type="ARBA" id="ARBA00023242"/>
    </source>
</evidence>
<proteinExistence type="predicted"/>
<dbReference type="PANTHER" id="PTHR12656:SF12">
    <property type="entry name" value="AT-RICH INTERACTIVE DOMAIN-CONTAINING PROTEIN 1A"/>
    <property type="match status" value="1"/>
</dbReference>
<comment type="subcellular location">
    <subcellularLocation>
        <location evidence="1">Nucleus</location>
    </subcellularLocation>
</comment>
<dbReference type="SMART" id="SM00501">
    <property type="entry name" value="BRIGHT"/>
    <property type="match status" value="1"/>
</dbReference>
<feature type="compositionally biased region" description="Basic and acidic residues" evidence="4">
    <location>
        <begin position="886"/>
        <end position="898"/>
    </location>
</feature>
<dbReference type="Proteomes" id="UP001476798">
    <property type="component" value="Unassembled WGS sequence"/>
</dbReference>
<feature type="region of interest" description="Disordered" evidence="4">
    <location>
        <begin position="269"/>
        <end position="588"/>
    </location>
</feature>
<feature type="compositionally biased region" description="Polar residues" evidence="4">
    <location>
        <begin position="223"/>
        <end position="234"/>
    </location>
</feature>
<dbReference type="PANTHER" id="PTHR12656">
    <property type="entry name" value="BRG-1 ASSOCIATED FACTOR 250 BAF250"/>
    <property type="match status" value="1"/>
</dbReference>
<feature type="compositionally biased region" description="Low complexity" evidence="4">
    <location>
        <begin position="430"/>
        <end position="446"/>
    </location>
</feature>
<dbReference type="InterPro" id="IPR001606">
    <property type="entry name" value="ARID_dom"/>
</dbReference>
<feature type="compositionally biased region" description="Polar residues" evidence="4">
    <location>
        <begin position="780"/>
        <end position="790"/>
    </location>
</feature>
<feature type="compositionally biased region" description="Low complexity" evidence="4">
    <location>
        <begin position="288"/>
        <end position="298"/>
    </location>
</feature>
<dbReference type="Gene3D" id="1.25.10.10">
    <property type="entry name" value="Leucine-rich Repeat Variant"/>
    <property type="match status" value="1"/>
</dbReference>
<dbReference type="InterPro" id="IPR033388">
    <property type="entry name" value="BAF250_C"/>
</dbReference>
<protein>
    <recommendedName>
        <fullName evidence="5">ARID domain-containing protein</fullName>
    </recommendedName>
</protein>
<feature type="region of interest" description="Disordered" evidence="4">
    <location>
        <begin position="1"/>
        <end position="90"/>
    </location>
</feature>
<feature type="compositionally biased region" description="Polar residues" evidence="4">
    <location>
        <begin position="528"/>
        <end position="544"/>
    </location>
</feature>
<reference evidence="6 7" key="1">
    <citation type="submission" date="2021-06" db="EMBL/GenBank/DDBJ databases">
        <authorList>
            <person name="Palmer J.M."/>
        </authorList>
    </citation>
    <scope>NUCLEOTIDE SEQUENCE [LARGE SCALE GENOMIC DNA]</scope>
    <source>
        <strain evidence="6 7">GA_2019</strain>
        <tissue evidence="6">Muscle</tissue>
    </source>
</reference>
<dbReference type="InterPro" id="IPR021906">
    <property type="entry name" value="BAF250/Osa"/>
</dbReference>
<feature type="compositionally biased region" description="Low complexity" evidence="4">
    <location>
        <begin position="374"/>
        <end position="390"/>
    </location>
</feature>
<dbReference type="SUPFAM" id="SSF46774">
    <property type="entry name" value="ARID-like"/>
    <property type="match status" value="1"/>
</dbReference>
<dbReference type="InterPro" id="IPR036431">
    <property type="entry name" value="ARID_dom_sf"/>
</dbReference>
<sequence>MSQGMMGPGPPYGPGMNSMHGVMNQGGPGPYPVGGNMANNTPGMAPGSEFGMDKMNPTQKVNNKADGTPKPESKKSSSSTITNEKITRLYELGPEPERKMWVDRYLAFAEEKAMGMSNLPAVGRKPLDLFRLYVSVKEIGGLTQQKTTRMILLLPKCQMLYHCSCSWFRVPPRAPNSPVNHQLNDRRRRPEASHPSLHPALTDASDAWCQDPFADGGDPAFSRRNTMTPNSQGYQPGMGGPEMMSRMAPYESNKDPFGGMRKAGEQFMPPNPNSGMGEQYNRGPPGPMGNMPMGQRQQYPYGYERRQEPGMGPDGNMGPGAPQPNMMPSGSDAGMYSPSRPPPQQRSNYKRPVDGGYGPPAKRHEGEIYNVPYSGQQQPGPQSSGHQGQQDMYNQYNTYPGGERRPPGPQGQFPFPFGRDRGPSSAGPNSQSHMPPQMMTSSMPSGPDSPQGPLWQGRNEMGYPNYPNRQGPPVPGQGPGYHGMNRSGEEMMPSDQRMNHEGQWPGHVNQRQPPFGPASSGPPMTRPLPSTYQASQNHIPQVSSPAPLPRPMETRTSPSKSPYMHPGIKVQKAGPPVPASHIGQAPVQQPMIRRDVAFPPGSVEATQPHLKPRRRLTMKDIGTPEAWRVMMSLKSGLLAESTWALDTINILLYDDGSIATFNLCQLPGFLELVVEYFRRCLIEIFGILKEYEVGDPGQRTLIDPNAAEGSDDEIPIPEYEDMDTDEEEDEDEDNEERKANHDTSSQVKVKEEEEESSLKDKSSEDEDEEEKKESSIKEASCSTSGSSQDPNVHLEKPKQASKFDKLPIKVVRKKNPFQLNHLSKLGQRQSFDSGLIHWSIGGGDTTEHIQTHFESQMDLLKQRKRMPPATEGRKKVKLAGTMTTENPEKSKFCLEDKVQQQPAQSSDPNKASGEKTPSSLPIGAPVTATIDDVLSARPGSVTMEVVRGGAEEQKENGKYLFSINPDPQSRRNVKILEDEPHSKDETPLSTLSDWQDSLARRCICVSNIIRSLSFVPGNDLEMSKHPGLLLLLGRLVLLHHRHPERKQAPVTYEKEEEEDEGVSCDRDEWWWDCLEVLRENCLVTLANISGQLDLSIYPESICLPLLDGLLHWAVCPSAEALDPFPTLGPHSSLSPQRLVLETLSKLSIQDNNVDLILATPPFSRLEKLYGSLVRLVGERKVAVCREMAVVLLANLAQGDSLAARAIAVQKGSVGNLLGFLEDSLAATQYQQSQSSLLQMQGGPHFEPTSVDMMRRAARALHALAKVEENHSEFTLYDFCCSSSFLIFDVLSPAPHPRAPCNLLDAHPAPLFRRPAPHPAPLSALRRVSSCCPMPHLNKRQASACLWSECRAY</sequence>
<evidence type="ECO:0000259" key="5">
    <source>
        <dbReference type="PROSITE" id="PS51011"/>
    </source>
</evidence>
<evidence type="ECO:0000313" key="7">
    <source>
        <dbReference type="Proteomes" id="UP001476798"/>
    </source>
</evidence>
<feature type="compositionally biased region" description="Polar residues" evidence="4">
    <location>
        <begin position="899"/>
        <end position="919"/>
    </location>
</feature>
<dbReference type="Gene3D" id="1.10.150.60">
    <property type="entry name" value="ARID DNA-binding domain"/>
    <property type="match status" value="1"/>
</dbReference>
<accession>A0ABV0NNI7</accession>
<feature type="domain" description="ARID" evidence="5">
    <location>
        <begin position="95"/>
        <end position="199"/>
    </location>
</feature>
<comment type="caution">
    <text evidence="6">The sequence shown here is derived from an EMBL/GenBank/DDBJ whole genome shotgun (WGS) entry which is preliminary data.</text>
</comment>